<dbReference type="InterPro" id="IPR036249">
    <property type="entry name" value="Thioredoxin-like_sf"/>
</dbReference>
<feature type="domain" description="Thioredoxin" evidence="1">
    <location>
        <begin position="13"/>
        <end position="98"/>
    </location>
</feature>
<evidence type="ECO:0000313" key="2">
    <source>
        <dbReference type="EMBL" id="VVU94322.1"/>
    </source>
</evidence>
<gene>
    <name evidence="2" type="ORF">CPAV1605_44</name>
</gene>
<protein>
    <recommendedName>
        <fullName evidence="1">Thioredoxin domain-containing protein</fullName>
    </recommendedName>
</protein>
<dbReference type="Gene3D" id="3.40.30.10">
    <property type="entry name" value="Glutaredoxin"/>
    <property type="match status" value="1"/>
</dbReference>
<accession>A0A5E8CL28</accession>
<dbReference type="PANTHER" id="PTHR45663:SF11">
    <property type="entry name" value="GEO12009P1"/>
    <property type="match status" value="1"/>
</dbReference>
<name>A0A5E8CL28_9ZZZZ</name>
<organism evidence="2">
    <name type="scientific">seawater metagenome</name>
    <dbReference type="NCBI Taxonomy" id="1561972"/>
    <lineage>
        <taxon>unclassified sequences</taxon>
        <taxon>metagenomes</taxon>
        <taxon>ecological metagenomes</taxon>
    </lineage>
</organism>
<dbReference type="GO" id="GO:0015035">
    <property type="term" value="F:protein-disulfide reductase activity"/>
    <property type="evidence" value="ECO:0007669"/>
    <property type="project" value="TreeGrafter"/>
</dbReference>
<sequence length="127" mass="14610">MEPNFLSGIQNVNKAVFDNKDKIVMFLFTASWCGPCKQLKKELWDKSNPTEGICNELSNKLHVIYLDADDEQNEELINMYEVASLPTQILTKLEYTPETNQAKINILDRIEGCDVISLRMKLETHCQ</sequence>
<dbReference type="PANTHER" id="PTHR45663">
    <property type="entry name" value="GEO12009P1"/>
    <property type="match status" value="1"/>
</dbReference>
<dbReference type="AlphaFoldDB" id="A0A5E8CL28"/>
<proteinExistence type="predicted"/>
<dbReference type="GO" id="GO:0005737">
    <property type="term" value="C:cytoplasm"/>
    <property type="evidence" value="ECO:0007669"/>
    <property type="project" value="TreeGrafter"/>
</dbReference>
<dbReference type="Pfam" id="PF00085">
    <property type="entry name" value="Thioredoxin"/>
    <property type="match status" value="1"/>
</dbReference>
<reference evidence="2" key="1">
    <citation type="submission" date="2019-09" db="EMBL/GenBank/DDBJ databases">
        <authorList>
            <person name="Needham M D."/>
        </authorList>
    </citation>
    <scope>NUCLEOTIDE SEQUENCE</scope>
</reference>
<evidence type="ECO:0000259" key="1">
    <source>
        <dbReference type="Pfam" id="PF00085"/>
    </source>
</evidence>
<dbReference type="SUPFAM" id="SSF52833">
    <property type="entry name" value="Thioredoxin-like"/>
    <property type="match status" value="1"/>
</dbReference>
<dbReference type="EMBL" id="CABVLZ010000001">
    <property type="protein sequence ID" value="VVU94322.1"/>
    <property type="molecule type" value="Genomic_DNA"/>
</dbReference>
<dbReference type="CDD" id="cd02947">
    <property type="entry name" value="TRX_family"/>
    <property type="match status" value="1"/>
</dbReference>
<dbReference type="InterPro" id="IPR013766">
    <property type="entry name" value="Thioredoxin_domain"/>
</dbReference>